<evidence type="ECO:0000313" key="1">
    <source>
        <dbReference type="EMBL" id="MPN24310.1"/>
    </source>
</evidence>
<dbReference type="AlphaFoldDB" id="A0A645GDZ9"/>
<proteinExistence type="predicted"/>
<reference evidence="1" key="1">
    <citation type="submission" date="2019-08" db="EMBL/GenBank/DDBJ databases">
        <authorList>
            <person name="Kucharzyk K."/>
            <person name="Murdoch R.W."/>
            <person name="Higgins S."/>
            <person name="Loffler F."/>
        </authorList>
    </citation>
    <scope>NUCLEOTIDE SEQUENCE</scope>
</reference>
<comment type="caution">
    <text evidence="1">The sequence shown here is derived from an EMBL/GenBank/DDBJ whole genome shotgun (WGS) entry which is preliminary data.</text>
</comment>
<sequence length="159" mass="17380">MFKREIIHLSISGLSINGICGAELVKLSTLAYNEKNEYVLYSVPKNLRLTSSTPFMSNFRLSHGCALVSIYHLSESAPYSLRVVKGSTALPSLLLILLPSLSRTRPLDITVLYATLSLTIVDIACRVKNHPLVWSTPSAIKSAVCPNSCEPSFSRPICA</sequence>
<name>A0A645GDZ9_9ZZZZ</name>
<protein>
    <submittedName>
        <fullName evidence="1">Uncharacterized protein</fullName>
    </submittedName>
</protein>
<accession>A0A645GDZ9</accession>
<organism evidence="1">
    <name type="scientific">bioreactor metagenome</name>
    <dbReference type="NCBI Taxonomy" id="1076179"/>
    <lineage>
        <taxon>unclassified sequences</taxon>
        <taxon>metagenomes</taxon>
        <taxon>ecological metagenomes</taxon>
    </lineage>
</organism>
<dbReference type="EMBL" id="VSSQ01073127">
    <property type="protein sequence ID" value="MPN24310.1"/>
    <property type="molecule type" value="Genomic_DNA"/>
</dbReference>
<gene>
    <name evidence="1" type="ORF">SDC9_171707</name>
</gene>